<reference evidence="1 2" key="1">
    <citation type="submission" date="2019-08" db="EMBL/GenBank/DDBJ databases">
        <authorList>
            <person name="Peeters C."/>
        </authorList>
    </citation>
    <scope>NUCLEOTIDE SEQUENCE [LARGE SCALE GENOMIC DNA]</scope>
    <source>
        <strain evidence="1 2">LMG 31112</strain>
    </source>
</reference>
<organism evidence="1 2">
    <name type="scientific">Pandoraea horticolens</name>
    <dbReference type="NCBI Taxonomy" id="2508298"/>
    <lineage>
        <taxon>Bacteria</taxon>
        <taxon>Pseudomonadati</taxon>
        <taxon>Pseudomonadota</taxon>
        <taxon>Betaproteobacteria</taxon>
        <taxon>Burkholderiales</taxon>
        <taxon>Burkholderiaceae</taxon>
        <taxon>Pandoraea</taxon>
    </lineage>
</organism>
<evidence type="ECO:0000313" key="2">
    <source>
        <dbReference type="Proteomes" id="UP000343317"/>
    </source>
</evidence>
<dbReference type="AlphaFoldDB" id="A0A5E4ULJ6"/>
<protein>
    <submittedName>
        <fullName evidence="1">Uncharacterized protein</fullName>
    </submittedName>
</protein>
<dbReference type="EMBL" id="CABPSM010000005">
    <property type="protein sequence ID" value="VVE00782.1"/>
    <property type="molecule type" value="Genomic_DNA"/>
</dbReference>
<keyword evidence="2" id="KW-1185">Reference proteome</keyword>
<gene>
    <name evidence="1" type="ORF">PHO31112_02121</name>
</gene>
<proteinExistence type="predicted"/>
<name>A0A5E4ULJ6_9BURK</name>
<dbReference type="Proteomes" id="UP000343317">
    <property type="component" value="Unassembled WGS sequence"/>
</dbReference>
<accession>A0A5E4ULJ6</accession>
<evidence type="ECO:0000313" key="1">
    <source>
        <dbReference type="EMBL" id="VVE00782.1"/>
    </source>
</evidence>
<sequence>MIALPRILHLGDVFVTNGRSPAKYYFFLFDTLFSFT</sequence>